<dbReference type="RefSeq" id="XP_011372683.1">
    <property type="nucleotide sequence ID" value="XM_011374381.2"/>
</dbReference>
<dbReference type="KEGG" id="pvp:105301624"/>
<evidence type="ECO:0000313" key="4">
    <source>
        <dbReference type="RefSeq" id="XP_011372683.1"/>
    </source>
</evidence>
<dbReference type="CTD" id="597"/>
<protein>
    <submittedName>
        <fullName evidence="4">Bcl-2-related protein A1 isoform X1</fullName>
    </submittedName>
    <submittedName>
        <fullName evidence="3">Bcl-2-related protein A1 isoform X2</fullName>
    </submittedName>
</protein>
<dbReference type="RefSeq" id="XP_011372682.1">
    <property type="nucleotide sequence ID" value="XM_011374380.2"/>
</dbReference>
<feature type="compositionally biased region" description="Polar residues" evidence="1">
    <location>
        <begin position="94"/>
        <end position="118"/>
    </location>
</feature>
<proteinExistence type="predicted"/>
<dbReference type="Proteomes" id="UP000515202">
    <property type="component" value="Unplaced"/>
</dbReference>
<dbReference type="AlphaFoldDB" id="A0A6P3QZT6"/>
<evidence type="ECO:0000313" key="3">
    <source>
        <dbReference type="RefSeq" id="XP_011372682.1"/>
    </source>
</evidence>
<evidence type="ECO:0000256" key="1">
    <source>
        <dbReference type="SAM" id="MobiDB-lite"/>
    </source>
</evidence>
<evidence type="ECO:0000313" key="2">
    <source>
        <dbReference type="Proteomes" id="UP000515202"/>
    </source>
</evidence>
<sequence length="284" mass="31036">MGGQILTPFIMAPNTVGSLSVYIWYEFAEVGFPWRQLLPSFQAWLRGHSLGCSSQRTAAITAIITTPTSLARECQVRDIRDARLTRALPRPPSLLSTTDISTEQSRHSPVNPDTASESFSNPVWDIGSRAQLPSLWSWPGRWRGFSWLGNVVAFQTSLGGFHRLTTPTPWRNASSLCGSFLVTPRPSERPLLGLGPMCRRPRGPGCATAVLAALCLSLKREPRSSGSSVSVHVGPWPLFLGPLVPNSPASTPSKCEPTLQSPHPHLRHLRLLWGAHAPATPHLH</sequence>
<dbReference type="GeneID" id="105301624"/>
<accession>A0A6P3QZT6</accession>
<name>A0A6P3QZT6_PTEVA</name>
<gene>
    <name evidence="3 4" type="primary">BCL2A1</name>
</gene>
<organism evidence="2 4">
    <name type="scientific">Pteropus vampyrus</name>
    <name type="common">Large flying fox</name>
    <dbReference type="NCBI Taxonomy" id="132908"/>
    <lineage>
        <taxon>Eukaryota</taxon>
        <taxon>Metazoa</taxon>
        <taxon>Chordata</taxon>
        <taxon>Craniata</taxon>
        <taxon>Vertebrata</taxon>
        <taxon>Euteleostomi</taxon>
        <taxon>Mammalia</taxon>
        <taxon>Eutheria</taxon>
        <taxon>Laurasiatheria</taxon>
        <taxon>Chiroptera</taxon>
        <taxon>Yinpterochiroptera</taxon>
        <taxon>Pteropodoidea</taxon>
        <taxon>Pteropodidae</taxon>
        <taxon>Pteropodinae</taxon>
        <taxon>Pteropus</taxon>
    </lineage>
</organism>
<dbReference type="OrthoDB" id="10568228at2759"/>
<keyword evidence="2" id="KW-1185">Reference proteome</keyword>
<feature type="region of interest" description="Disordered" evidence="1">
    <location>
        <begin position="89"/>
        <end position="118"/>
    </location>
</feature>
<reference evidence="3 4" key="1">
    <citation type="submission" date="2025-04" db="UniProtKB">
        <authorList>
            <consortium name="RefSeq"/>
        </authorList>
    </citation>
    <scope>IDENTIFICATION</scope>
    <source>
        <tissue evidence="3 4">Kidney</tissue>
    </source>
</reference>